<accession>A0A931MDP9</accession>
<evidence type="ECO:0000256" key="2">
    <source>
        <dbReference type="ARBA" id="ARBA00007783"/>
    </source>
</evidence>
<evidence type="ECO:0000256" key="8">
    <source>
        <dbReference type="SAM" id="Phobius"/>
    </source>
</evidence>
<keyword evidence="11" id="KW-1185">Reference proteome</keyword>
<evidence type="ECO:0000256" key="1">
    <source>
        <dbReference type="ARBA" id="ARBA00004651"/>
    </source>
</evidence>
<dbReference type="PANTHER" id="PTHR30294:SF38">
    <property type="entry name" value="TRANSPORT PERMEASE PROTEIN"/>
    <property type="match status" value="1"/>
</dbReference>
<organism evidence="10 11">
    <name type="scientific">Panacibacter microcysteis</name>
    <dbReference type="NCBI Taxonomy" id="2793269"/>
    <lineage>
        <taxon>Bacteria</taxon>
        <taxon>Pseudomonadati</taxon>
        <taxon>Bacteroidota</taxon>
        <taxon>Chitinophagia</taxon>
        <taxon>Chitinophagales</taxon>
        <taxon>Chitinophagaceae</taxon>
        <taxon>Panacibacter</taxon>
    </lineage>
</organism>
<sequence>MYKLLATIKKDLLILSRDKVGLLVMFAMPILLAVVITSVQNSTFELVNDNKIGMLLCNRDTGDAGRQLSAAIHRFGMFNIDSVAAGLTDEQIKNTMHDKDALVAIIIPPGFDAKLSDKAAYVASKALNDLGVSEDSAGKTTLHVTPVTFYYHPVLQTAFRQSIQGTLRSALQIVENKKILQTIYSSLNDAAVPDSLENEMINNRVEVNEIPVSRDGSRNIPNASQHNIPAWTIFAMFFIVISLGGAVVREKQNGSFARLKTLPTSYLVSLLSKQITYTAVTILQAAVIFSIGVWIFPLLGLPPLNIPGDVLGLLLVTFTCGWCAAGYAICIGVFAETQEQANGFGAVSVVLLAAIGGIMIPSFVMPASFKILMNISPLHWCIEAYYGLFLEGGKLSDIITNILSLFAITVFIQLLTVWGLKRKNLI</sequence>
<comment type="similarity">
    <text evidence="2">Belongs to the ABC-2 integral membrane protein family.</text>
</comment>
<keyword evidence="3" id="KW-0813">Transport</keyword>
<keyword evidence="6 8" id="KW-1133">Transmembrane helix</keyword>
<dbReference type="GO" id="GO:0005886">
    <property type="term" value="C:plasma membrane"/>
    <property type="evidence" value="ECO:0007669"/>
    <property type="project" value="UniProtKB-SubCell"/>
</dbReference>
<dbReference type="PROSITE" id="PS51012">
    <property type="entry name" value="ABC_TM2"/>
    <property type="match status" value="1"/>
</dbReference>
<feature type="domain" description="ABC transmembrane type-2" evidence="9">
    <location>
        <begin position="177"/>
        <end position="423"/>
    </location>
</feature>
<keyword evidence="4" id="KW-1003">Cell membrane</keyword>
<keyword evidence="5 8" id="KW-0812">Transmembrane</keyword>
<evidence type="ECO:0000256" key="7">
    <source>
        <dbReference type="ARBA" id="ARBA00023136"/>
    </source>
</evidence>
<evidence type="ECO:0000313" key="10">
    <source>
        <dbReference type="EMBL" id="MBG9378488.1"/>
    </source>
</evidence>
<name>A0A931MDP9_9BACT</name>
<dbReference type="PANTHER" id="PTHR30294">
    <property type="entry name" value="MEMBRANE COMPONENT OF ABC TRANSPORTER YHHJ-RELATED"/>
    <property type="match status" value="1"/>
</dbReference>
<evidence type="ECO:0000256" key="3">
    <source>
        <dbReference type="ARBA" id="ARBA00022448"/>
    </source>
</evidence>
<comment type="subcellular location">
    <subcellularLocation>
        <location evidence="1">Cell membrane</location>
        <topology evidence="1">Multi-pass membrane protein</topology>
    </subcellularLocation>
</comment>
<feature type="transmembrane region" description="Helical" evidence="8">
    <location>
        <begin position="398"/>
        <end position="420"/>
    </location>
</feature>
<dbReference type="InterPro" id="IPR013525">
    <property type="entry name" value="ABC2_TM"/>
</dbReference>
<evidence type="ECO:0000256" key="6">
    <source>
        <dbReference type="ARBA" id="ARBA00022989"/>
    </source>
</evidence>
<dbReference type="InterPro" id="IPR047817">
    <property type="entry name" value="ABC2_TM_bact-type"/>
</dbReference>
<comment type="caution">
    <text evidence="10">The sequence shown here is derived from an EMBL/GenBank/DDBJ whole genome shotgun (WGS) entry which is preliminary data.</text>
</comment>
<dbReference type="Pfam" id="PF12698">
    <property type="entry name" value="ABC2_membrane_3"/>
    <property type="match status" value="1"/>
</dbReference>
<dbReference type="GO" id="GO:0140359">
    <property type="term" value="F:ABC-type transporter activity"/>
    <property type="evidence" value="ECO:0007669"/>
    <property type="project" value="InterPro"/>
</dbReference>
<feature type="transmembrane region" description="Helical" evidence="8">
    <location>
        <begin position="228"/>
        <end position="248"/>
    </location>
</feature>
<evidence type="ECO:0000256" key="5">
    <source>
        <dbReference type="ARBA" id="ARBA00022692"/>
    </source>
</evidence>
<feature type="transmembrane region" description="Helical" evidence="8">
    <location>
        <begin position="341"/>
        <end position="364"/>
    </location>
</feature>
<dbReference type="RefSeq" id="WP_196992590.1">
    <property type="nucleotide sequence ID" value="NZ_JADWYR010000003.1"/>
</dbReference>
<dbReference type="EMBL" id="JADWYR010000003">
    <property type="protein sequence ID" value="MBG9378488.1"/>
    <property type="molecule type" value="Genomic_DNA"/>
</dbReference>
<evidence type="ECO:0000259" key="9">
    <source>
        <dbReference type="PROSITE" id="PS51012"/>
    </source>
</evidence>
<gene>
    <name evidence="10" type="ORF">I5907_19785</name>
</gene>
<feature type="transmembrane region" description="Helical" evidence="8">
    <location>
        <begin position="311"/>
        <end position="334"/>
    </location>
</feature>
<evidence type="ECO:0000313" key="11">
    <source>
        <dbReference type="Proteomes" id="UP000628448"/>
    </source>
</evidence>
<protein>
    <submittedName>
        <fullName evidence="10">ABC transporter permease</fullName>
    </submittedName>
</protein>
<dbReference type="InterPro" id="IPR051449">
    <property type="entry name" value="ABC-2_transporter_component"/>
</dbReference>
<evidence type="ECO:0000256" key="4">
    <source>
        <dbReference type="ARBA" id="ARBA00022475"/>
    </source>
</evidence>
<reference evidence="10" key="1">
    <citation type="submission" date="2020-11" db="EMBL/GenBank/DDBJ databases">
        <title>Bacterial whole genome sequence for Panacibacter sp. DH6.</title>
        <authorList>
            <person name="Le V."/>
            <person name="Ko S."/>
            <person name="Ahn C.-Y."/>
            <person name="Oh H.-M."/>
        </authorList>
    </citation>
    <scope>NUCLEOTIDE SEQUENCE</scope>
    <source>
        <strain evidence="10">DH6</strain>
    </source>
</reference>
<feature type="transmembrane region" description="Helical" evidence="8">
    <location>
        <begin position="275"/>
        <end position="299"/>
    </location>
</feature>
<dbReference type="Proteomes" id="UP000628448">
    <property type="component" value="Unassembled WGS sequence"/>
</dbReference>
<proteinExistence type="inferred from homology"/>
<feature type="transmembrane region" description="Helical" evidence="8">
    <location>
        <begin position="20"/>
        <end position="39"/>
    </location>
</feature>
<dbReference type="AlphaFoldDB" id="A0A931MDP9"/>
<keyword evidence="7 8" id="KW-0472">Membrane</keyword>